<proteinExistence type="predicted"/>
<dbReference type="AlphaFoldDB" id="A0AB33VGJ0"/>
<evidence type="ECO:0008006" key="4">
    <source>
        <dbReference type="Google" id="ProtNLM"/>
    </source>
</evidence>
<dbReference type="EMBL" id="AAKL01000016">
    <property type="protein sequence ID" value="EAP73286.1"/>
    <property type="molecule type" value="Genomic_DNA"/>
</dbReference>
<dbReference type="Proteomes" id="UP000005933">
    <property type="component" value="Unassembled WGS sequence"/>
</dbReference>
<keyword evidence="1" id="KW-0812">Transmembrane</keyword>
<name>A0AB33VGJ0_RALSU</name>
<comment type="caution">
    <text evidence="2">The sequence shown here is derived from an EMBL/GenBank/DDBJ whole genome shotgun (WGS) entry which is preliminary data.</text>
</comment>
<gene>
    <name evidence="2" type="ORF">RRSL_02965</name>
</gene>
<evidence type="ECO:0000256" key="1">
    <source>
        <dbReference type="SAM" id="Phobius"/>
    </source>
</evidence>
<evidence type="ECO:0000313" key="3">
    <source>
        <dbReference type="Proteomes" id="UP000005933"/>
    </source>
</evidence>
<accession>A0AB33VGJ0</accession>
<feature type="transmembrane region" description="Helical" evidence="1">
    <location>
        <begin position="172"/>
        <end position="190"/>
    </location>
</feature>
<dbReference type="PROSITE" id="PS51257">
    <property type="entry name" value="PROKAR_LIPOPROTEIN"/>
    <property type="match status" value="1"/>
</dbReference>
<reference evidence="2 3" key="1">
    <citation type="journal article" date="2006" name="Mol. Plant Microbe Interact.">
        <title>Identification of open reading frames unique to a select agent: Ralstonia solanacearum race 3 biovar 2.</title>
        <authorList>
            <person name="Gabriel D.W."/>
            <person name="Allen C."/>
            <person name="Schell M."/>
            <person name="Denny T.P."/>
            <person name="Greenberg J.T."/>
            <person name="Duan Y.P."/>
            <person name="Flores-Cruz Z."/>
            <person name="Huang Q."/>
            <person name="Clifford J.M."/>
            <person name="Presting G."/>
            <person name="Gonzalez E.T."/>
            <person name="Reddy J."/>
            <person name="Elphinstone J."/>
            <person name="Swanson J."/>
            <person name="Yao J."/>
            <person name="Mulholland V."/>
            <person name="Liu L."/>
            <person name="Farmerie W."/>
            <person name="Patnaikuni M."/>
            <person name="Balogh B."/>
            <person name="Norman D."/>
            <person name="Alvarez A."/>
            <person name="Castillo J.A."/>
            <person name="Jones J."/>
            <person name="Saddler G."/>
            <person name="Walunas T."/>
            <person name="Zhukov A."/>
            <person name="Mikhailova N."/>
        </authorList>
    </citation>
    <scope>NUCLEOTIDE SEQUENCE [LARGE SCALE GENOMIC DNA]</scope>
    <source>
        <strain evidence="2 3">UW551</strain>
    </source>
</reference>
<sequence length="200" mass="20372">MRRVSAISEAGRTVLVQAVTWSLAAVAASSCVGTGVAMAQISNGASAPVTAGAGAAAGGSSTPAALASPVALTEWLATAILVCMIVVLLLTLLLIVKALRRQNWNLAEALSEEAALPEGTPTPAAGQKPPLVASTSRLIALVGTVILGTFFTGIGFYVVWELFHAKSVDAASGAWTFFLSGAVLFTPYGTNKIAKIFQAN</sequence>
<evidence type="ECO:0000313" key="2">
    <source>
        <dbReference type="EMBL" id="EAP73286.1"/>
    </source>
</evidence>
<protein>
    <recommendedName>
        <fullName evidence="4">Transmembrane protein</fullName>
    </recommendedName>
</protein>
<keyword evidence="1" id="KW-1133">Transmembrane helix</keyword>
<feature type="transmembrane region" description="Helical" evidence="1">
    <location>
        <begin position="75"/>
        <end position="96"/>
    </location>
</feature>
<feature type="transmembrane region" description="Helical" evidence="1">
    <location>
        <begin position="138"/>
        <end position="160"/>
    </location>
</feature>
<keyword evidence="1" id="KW-0472">Membrane</keyword>
<organism evidence="2 3">
    <name type="scientific">Ralstonia solanacearum (strain UW551)</name>
    <dbReference type="NCBI Taxonomy" id="342110"/>
    <lineage>
        <taxon>Bacteria</taxon>
        <taxon>Pseudomonadati</taxon>
        <taxon>Pseudomonadota</taxon>
        <taxon>Betaproteobacteria</taxon>
        <taxon>Burkholderiales</taxon>
        <taxon>Burkholderiaceae</taxon>
        <taxon>Ralstonia</taxon>
        <taxon>Ralstonia solanacearum species complex</taxon>
    </lineage>
</organism>